<dbReference type="InterPro" id="IPR051454">
    <property type="entry name" value="RNA/ubiquinone_mod_enzymes"/>
</dbReference>
<gene>
    <name evidence="1" type="ORF">Q4T40_04950</name>
</gene>
<dbReference type="PANTHER" id="PTHR30217:SF10">
    <property type="entry name" value="23S RRNA 5-HYDROXYCYTIDINE C2501 SYNTHASE"/>
    <property type="match status" value="1"/>
</dbReference>
<name>A0ABU3NWP3_9FIRM</name>
<dbReference type="Pfam" id="PF01136">
    <property type="entry name" value="Peptidase_U32"/>
    <property type="match status" value="2"/>
</dbReference>
<proteinExistence type="predicted"/>
<dbReference type="RefSeq" id="WP_413779124.1">
    <property type="nucleotide sequence ID" value="NZ_JAUOZS010000001.1"/>
</dbReference>
<sequence length="639" mass="68236">MSEVELLAPAGTWDALEAAVEAGADAVYLGGKRFNMRLHRRDANFDDDGLARAVEYTRARGVRLYVTVNNLVSEAELPELRAYLAFLQELGPDALIVQDPCLLELARSEGLKLPLHASVMMNTHNEAAVRTLQEYGVTRVIFSRELSLAQLTLIRDRTGIELEYFVHGDMCVAHSGQCLHSGVVFGQSSNRGRCLKPCRWPYGFTAADAPLAADRDPGPYKLALKDMCLYLHLPQLIQAGVVSFKIEGRMRTADFVGRITGLYRRAIDRYLADPAGYAADQAELRELHAARARDFSTCYAFGNPGAAAVGFSGAREPRFFSQAVKEASTAAPAAGLPAVVAGGAAPARALLTVRVADKEALAAAYENGADVAYVGGEAFRPARPWTLADIAAGVATAEARGAALVVTTPRITTERECGELAVLLRLLEALKPHGVMVSNPGALRLAGELTTLPLYADFSFNLFNSLTARWLNRQGVSRATVSLEATGLQAAAMAAASPLPLEVVVHGPLEAMVMDYCLPRALLGNGTPAGLCRDVCQGGDFALTDSAGERHAVKIDQYCRNHILFGRDLCLAGRLAPLAAAGIGAFRIEGQHYSPGHVGEVVAAYRRELDGTAAPEGPAAGIGARRPLGVGVFRYEASR</sequence>
<evidence type="ECO:0000313" key="1">
    <source>
        <dbReference type="EMBL" id="MDT8900587.1"/>
    </source>
</evidence>
<comment type="caution">
    <text evidence="1">The sequence shown here is derived from an EMBL/GenBank/DDBJ whole genome shotgun (WGS) entry which is preliminary data.</text>
</comment>
<evidence type="ECO:0000313" key="2">
    <source>
        <dbReference type="Proteomes" id="UP001254848"/>
    </source>
</evidence>
<dbReference type="InterPro" id="IPR001539">
    <property type="entry name" value="Peptidase_U32"/>
</dbReference>
<keyword evidence="2" id="KW-1185">Reference proteome</keyword>
<reference evidence="1 2" key="1">
    <citation type="submission" date="2023-07" db="EMBL/GenBank/DDBJ databases">
        <title>The novel representative of Negativicutes class, Anaeroselena agilis gen. nov. sp. nov.</title>
        <authorList>
            <person name="Prokofeva M.I."/>
            <person name="Elcheninov A.G."/>
            <person name="Klyukina A."/>
            <person name="Kublanov I.V."/>
            <person name="Frolov E.N."/>
            <person name="Podosokorskaya O.A."/>
        </authorList>
    </citation>
    <scope>NUCLEOTIDE SEQUENCE [LARGE SCALE GENOMIC DNA]</scope>
    <source>
        <strain evidence="1 2">4137-cl</strain>
    </source>
</reference>
<dbReference type="EMBL" id="JAUOZS010000001">
    <property type="protein sequence ID" value="MDT8900587.1"/>
    <property type="molecule type" value="Genomic_DNA"/>
</dbReference>
<protein>
    <submittedName>
        <fullName evidence="1">U32 family peptidase</fullName>
    </submittedName>
</protein>
<accession>A0ABU3NWP3</accession>
<dbReference type="PANTHER" id="PTHR30217">
    <property type="entry name" value="PEPTIDASE U32 FAMILY"/>
    <property type="match status" value="1"/>
</dbReference>
<dbReference type="Proteomes" id="UP001254848">
    <property type="component" value="Unassembled WGS sequence"/>
</dbReference>
<organism evidence="1 2">
    <name type="scientific">Anaeroselena agilis</name>
    <dbReference type="NCBI Taxonomy" id="3063788"/>
    <lineage>
        <taxon>Bacteria</taxon>
        <taxon>Bacillati</taxon>
        <taxon>Bacillota</taxon>
        <taxon>Negativicutes</taxon>
        <taxon>Acetonemataceae</taxon>
        <taxon>Anaeroselena</taxon>
    </lineage>
</organism>